<feature type="compositionally biased region" description="Polar residues" evidence="17">
    <location>
        <begin position="76"/>
        <end position="108"/>
    </location>
</feature>
<keyword evidence="15" id="KW-0137">Centromere</keyword>
<dbReference type="EMBL" id="AJIL01000056">
    <property type="protein sequence ID" value="KNE98496.1"/>
    <property type="molecule type" value="Genomic_DNA"/>
</dbReference>
<evidence type="ECO:0000256" key="17">
    <source>
        <dbReference type="SAM" id="MobiDB-lite"/>
    </source>
</evidence>
<keyword evidence="11" id="KW-0995">Kinetochore</keyword>
<dbReference type="AlphaFoldDB" id="A0A0L0VH11"/>
<organism evidence="18 19">
    <name type="scientific">Puccinia striiformis f. sp. tritici PST-78</name>
    <dbReference type="NCBI Taxonomy" id="1165861"/>
    <lineage>
        <taxon>Eukaryota</taxon>
        <taxon>Fungi</taxon>
        <taxon>Dikarya</taxon>
        <taxon>Basidiomycota</taxon>
        <taxon>Pucciniomycotina</taxon>
        <taxon>Pucciniomycetes</taxon>
        <taxon>Pucciniales</taxon>
        <taxon>Pucciniaceae</taxon>
        <taxon>Puccinia</taxon>
    </lineage>
</organism>
<evidence type="ECO:0000256" key="7">
    <source>
        <dbReference type="ARBA" id="ARBA00022490"/>
    </source>
</evidence>
<evidence type="ECO:0000313" key="19">
    <source>
        <dbReference type="Proteomes" id="UP000054564"/>
    </source>
</evidence>
<comment type="subcellular location">
    <subcellularLocation>
        <location evidence="3">Chromosome</location>
        <location evidence="3">Centromere</location>
        <location evidence="3">Kinetochore</location>
    </subcellularLocation>
    <subcellularLocation>
        <location evidence="2">Cytoplasm</location>
        <location evidence="2">Cytoskeleton</location>
        <location evidence="2">Spindle</location>
    </subcellularLocation>
    <subcellularLocation>
        <location evidence="1">Nucleus</location>
    </subcellularLocation>
</comment>
<dbReference type="GO" id="GO:0042729">
    <property type="term" value="C:DASH complex"/>
    <property type="evidence" value="ECO:0007669"/>
    <property type="project" value="InterPro"/>
</dbReference>
<keyword evidence="14" id="KW-0131">Cell cycle</keyword>
<keyword evidence="13" id="KW-0539">Nucleus</keyword>
<evidence type="ECO:0000256" key="4">
    <source>
        <dbReference type="ARBA" id="ARBA00010146"/>
    </source>
</evidence>
<evidence type="ECO:0000256" key="11">
    <source>
        <dbReference type="ARBA" id="ARBA00022838"/>
    </source>
</evidence>
<evidence type="ECO:0000256" key="6">
    <source>
        <dbReference type="ARBA" id="ARBA00022454"/>
    </source>
</evidence>
<proteinExistence type="inferred from homology"/>
<dbReference type="PANTHER" id="PTHR28025:SF1">
    <property type="entry name" value="DASH COMPLEX SUBUNIT DAD1"/>
    <property type="match status" value="1"/>
</dbReference>
<keyword evidence="8" id="KW-0132">Cell division</keyword>
<evidence type="ECO:0000256" key="9">
    <source>
        <dbReference type="ARBA" id="ARBA00022701"/>
    </source>
</evidence>
<evidence type="ECO:0000256" key="1">
    <source>
        <dbReference type="ARBA" id="ARBA00004123"/>
    </source>
</evidence>
<evidence type="ECO:0000256" key="8">
    <source>
        <dbReference type="ARBA" id="ARBA00022618"/>
    </source>
</evidence>
<accession>A0A0L0VH11</accession>
<keyword evidence="9" id="KW-0493">Microtubule</keyword>
<keyword evidence="6" id="KW-0158">Chromosome</keyword>
<dbReference type="STRING" id="1165861.A0A0L0VH11"/>
<dbReference type="GO" id="GO:0072686">
    <property type="term" value="C:mitotic spindle"/>
    <property type="evidence" value="ECO:0007669"/>
    <property type="project" value="InterPro"/>
</dbReference>
<protein>
    <recommendedName>
        <fullName evidence="5">DASH complex subunit DAD1</fullName>
    </recommendedName>
    <alternativeName>
        <fullName evidence="16">Outer kinetochore protein DAD1</fullName>
    </alternativeName>
</protein>
<comment type="similarity">
    <text evidence="4">Belongs to the DASH complex DAD1 family.</text>
</comment>
<evidence type="ECO:0000256" key="5">
    <source>
        <dbReference type="ARBA" id="ARBA00020261"/>
    </source>
</evidence>
<comment type="caution">
    <text evidence="18">The sequence shown here is derived from an EMBL/GenBank/DDBJ whole genome shotgun (WGS) entry which is preliminary data.</text>
</comment>
<dbReference type="GO" id="GO:0005876">
    <property type="term" value="C:spindle microtubule"/>
    <property type="evidence" value="ECO:0007669"/>
    <property type="project" value="TreeGrafter"/>
</dbReference>
<evidence type="ECO:0000256" key="10">
    <source>
        <dbReference type="ARBA" id="ARBA00022776"/>
    </source>
</evidence>
<evidence type="ECO:0000256" key="16">
    <source>
        <dbReference type="ARBA" id="ARBA00030566"/>
    </source>
</evidence>
<dbReference type="OrthoDB" id="2505504at2759"/>
<dbReference type="GO" id="GO:0051010">
    <property type="term" value="F:microtubule plus-end binding"/>
    <property type="evidence" value="ECO:0007669"/>
    <property type="project" value="TreeGrafter"/>
</dbReference>
<dbReference type="Proteomes" id="UP000054564">
    <property type="component" value="Unassembled WGS sequence"/>
</dbReference>
<dbReference type="InterPro" id="IPR013958">
    <property type="entry name" value="DASH_Dad1"/>
</dbReference>
<evidence type="ECO:0000256" key="2">
    <source>
        <dbReference type="ARBA" id="ARBA00004186"/>
    </source>
</evidence>
<evidence type="ECO:0000313" key="18">
    <source>
        <dbReference type="EMBL" id="KNE98496.1"/>
    </source>
</evidence>
<keyword evidence="19" id="KW-1185">Reference proteome</keyword>
<name>A0A0L0VH11_9BASI</name>
<dbReference type="PANTHER" id="PTHR28025">
    <property type="entry name" value="DASH COMPLEX SUBUNIT DAD1"/>
    <property type="match status" value="1"/>
</dbReference>
<sequence length="108" mass="12164">MDEDSDEQFPDGLEDHTQFDNERLKWIAEIAESIGRYSTHLNALNRNIESLNLVGKQFENVNSLWSKFEQVISKPTAMQSGSTSTSPSQLTDQQSNQKLVTSSSKLSK</sequence>
<evidence type="ECO:0000256" key="15">
    <source>
        <dbReference type="ARBA" id="ARBA00023328"/>
    </source>
</evidence>
<evidence type="ECO:0000256" key="12">
    <source>
        <dbReference type="ARBA" id="ARBA00023212"/>
    </source>
</evidence>
<keyword evidence="12" id="KW-0206">Cytoskeleton</keyword>
<feature type="region of interest" description="Disordered" evidence="17">
    <location>
        <begin position="75"/>
        <end position="108"/>
    </location>
</feature>
<keyword evidence="7" id="KW-0963">Cytoplasm</keyword>
<gene>
    <name evidence="18" type="ORF">PSTG_08235</name>
</gene>
<evidence type="ECO:0000256" key="14">
    <source>
        <dbReference type="ARBA" id="ARBA00023306"/>
    </source>
</evidence>
<evidence type="ECO:0000256" key="3">
    <source>
        <dbReference type="ARBA" id="ARBA00004629"/>
    </source>
</evidence>
<reference evidence="19" key="1">
    <citation type="submission" date="2014-03" db="EMBL/GenBank/DDBJ databases">
        <title>The Genome Sequence of Puccinia striiformis f. sp. tritici PST-78.</title>
        <authorList>
            <consortium name="The Broad Institute Genome Sequencing Platform"/>
            <person name="Cuomo C."/>
            <person name="Hulbert S."/>
            <person name="Chen X."/>
            <person name="Walker B."/>
            <person name="Young S.K."/>
            <person name="Zeng Q."/>
            <person name="Gargeya S."/>
            <person name="Fitzgerald M."/>
            <person name="Haas B."/>
            <person name="Abouelleil A."/>
            <person name="Alvarado L."/>
            <person name="Arachchi H.M."/>
            <person name="Berlin A.M."/>
            <person name="Chapman S.B."/>
            <person name="Goldberg J."/>
            <person name="Griggs A."/>
            <person name="Gujja S."/>
            <person name="Hansen M."/>
            <person name="Howarth C."/>
            <person name="Imamovic A."/>
            <person name="Larimer J."/>
            <person name="McCowan C."/>
            <person name="Montmayeur A."/>
            <person name="Murphy C."/>
            <person name="Neiman D."/>
            <person name="Pearson M."/>
            <person name="Priest M."/>
            <person name="Roberts A."/>
            <person name="Saif S."/>
            <person name="Shea T."/>
            <person name="Sisk P."/>
            <person name="Sykes S."/>
            <person name="Wortman J."/>
            <person name="Nusbaum C."/>
            <person name="Birren B."/>
        </authorList>
    </citation>
    <scope>NUCLEOTIDE SEQUENCE [LARGE SCALE GENOMIC DNA]</scope>
    <source>
        <strain evidence="19">race PST-78</strain>
    </source>
</reference>
<evidence type="ECO:0000256" key="13">
    <source>
        <dbReference type="ARBA" id="ARBA00023242"/>
    </source>
</evidence>
<dbReference type="GO" id="GO:0051301">
    <property type="term" value="P:cell division"/>
    <property type="evidence" value="ECO:0007669"/>
    <property type="project" value="UniProtKB-KW"/>
</dbReference>
<keyword evidence="10" id="KW-0498">Mitosis</keyword>
<dbReference type="GO" id="GO:0044732">
    <property type="term" value="C:mitotic spindle pole body"/>
    <property type="evidence" value="ECO:0007669"/>
    <property type="project" value="TreeGrafter"/>
</dbReference>
<dbReference type="Pfam" id="PF08649">
    <property type="entry name" value="DASH_Dad1"/>
    <property type="match status" value="1"/>
</dbReference>